<dbReference type="InterPro" id="IPR036846">
    <property type="entry name" value="GM2-AP_sf"/>
</dbReference>
<evidence type="ECO:0000256" key="3">
    <source>
        <dbReference type="ARBA" id="ARBA00011245"/>
    </source>
</evidence>
<dbReference type="SMART" id="SM00737">
    <property type="entry name" value="ML"/>
    <property type="match status" value="1"/>
</dbReference>
<evidence type="ECO:0000313" key="8">
    <source>
        <dbReference type="EMBL" id="EFA83724.1"/>
    </source>
</evidence>
<keyword evidence="5" id="KW-0445">Lipid transport</keyword>
<dbReference type="GeneID" id="31358314"/>
<evidence type="ECO:0000256" key="4">
    <source>
        <dbReference type="ARBA" id="ARBA00022729"/>
    </source>
</evidence>
<dbReference type="InterPro" id="IPR014756">
    <property type="entry name" value="Ig_E-set"/>
</dbReference>
<keyword evidence="4 6" id="KW-0732">Signal</keyword>
<dbReference type="GO" id="GO:0032934">
    <property type="term" value="F:sterol binding"/>
    <property type="evidence" value="ECO:0007669"/>
    <property type="project" value="InterPro"/>
</dbReference>
<dbReference type="PANTHER" id="PTHR11306:SF60">
    <property type="entry name" value="COUNTIN-3-RELATED"/>
    <property type="match status" value="1"/>
</dbReference>
<proteinExistence type="inferred from homology"/>
<dbReference type="InterPro" id="IPR003172">
    <property type="entry name" value="ML_dom"/>
</dbReference>
<dbReference type="Pfam" id="PF02221">
    <property type="entry name" value="E1_DerP2_DerF2"/>
    <property type="match status" value="1"/>
</dbReference>
<keyword evidence="9" id="KW-1185">Reference proteome</keyword>
<dbReference type="SUPFAM" id="SSF81296">
    <property type="entry name" value="E set domains"/>
    <property type="match status" value="1"/>
</dbReference>
<sequence>MKSISIFVFVVLVLSVVNADIWSNCGNPNDIFQISSVSIVPDPPAKGKDLTVTIGGSLSETLTGGNAHVSVKYGFITILNKDEPICQTNSPIPCPIEAGPLSKTFTAAIPSNTPSGSYKANIVITDQNKSQIACINVNLKF</sequence>
<evidence type="ECO:0000256" key="1">
    <source>
        <dbReference type="ARBA" id="ARBA00002053"/>
    </source>
</evidence>
<dbReference type="Gene3D" id="2.70.220.10">
    <property type="entry name" value="Ganglioside GM2 activator"/>
    <property type="match status" value="2"/>
</dbReference>
<protein>
    <recommendedName>
        <fullName evidence="7">MD-2-related lipid-recognition domain-containing protein</fullName>
    </recommendedName>
</protein>
<dbReference type="RefSeq" id="XP_020435841.1">
    <property type="nucleotide sequence ID" value="XM_020573769.1"/>
</dbReference>
<evidence type="ECO:0000313" key="9">
    <source>
        <dbReference type="Proteomes" id="UP000001396"/>
    </source>
</evidence>
<dbReference type="InParanoid" id="D3B326"/>
<dbReference type="EMBL" id="ADBJ01000010">
    <property type="protein sequence ID" value="EFA83724.1"/>
    <property type="molecule type" value="Genomic_DNA"/>
</dbReference>
<evidence type="ECO:0000256" key="2">
    <source>
        <dbReference type="ARBA" id="ARBA00006370"/>
    </source>
</evidence>
<dbReference type="AlphaFoldDB" id="D3B326"/>
<dbReference type="FunCoup" id="D3B326">
    <property type="interactions" value="1"/>
</dbReference>
<gene>
    <name evidence="8" type="ORF">PPL_02791</name>
</gene>
<evidence type="ECO:0000256" key="6">
    <source>
        <dbReference type="SAM" id="SignalP"/>
    </source>
</evidence>
<evidence type="ECO:0000259" key="7">
    <source>
        <dbReference type="SMART" id="SM00737"/>
    </source>
</evidence>
<name>D3B326_HETP5</name>
<feature type="domain" description="MD-2-related lipid-recognition" evidence="7">
    <location>
        <begin position="22"/>
        <end position="139"/>
    </location>
</feature>
<feature type="chain" id="PRO_5003041873" description="MD-2-related lipid-recognition domain-containing protein" evidence="6">
    <location>
        <begin position="20"/>
        <end position="141"/>
    </location>
</feature>
<organism evidence="8 9">
    <name type="scientific">Heterostelium pallidum (strain ATCC 26659 / Pp 5 / PN500)</name>
    <name type="common">Cellular slime mold</name>
    <name type="synonym">Polysphondylium pallidum</name>
    <dbReference type="NCBI Taxonomy" id="670386"/>
    <lineage>
        <taxon>Eukaryota</taxon>
        <taxon>Amoebozoa</taxon>
        <taxon>Evosea</taxon>
        <taxon>Eumycetozoa</taxon>
        <taxon>Dictyostelia</taxon>
        <taxon>Acytosteliales</taxon>
        <taxon>Acytosteliaceae</taxon>
        <taxon>Heterostelium</taxon>
    </lineage>
</organism>
<keyword evidence="5" id="KW-0813">Transport</keyword>
<dbReference type="PANTHER" id="PTHR11306">
    <property type="entry name" value="NIEMANN PICK TYPE C2 PROTEIN NPC2-RELATED"/>
    <property type="match status" value="1"/>
</dbReference>
<dbReference type="OMA" id="NHELSCI"/>
<comment type="function">
    <text evidence="1">Catalyzes the intermembrane transfer of phosphatidylglycerol and phosphatidylinositol.</text>
</comment>
<dbReference type="InterPro" id="IPR039670">
    <property type="entry name" value="NPC2-like"/>
</dbReference>
<reference evidence="8 9" key="1">
    <citation type="journal article" date="2011" name="Genome Res.">
        <title>Phylogeny-wide analysis of social amoeba genomes highlights ancient origins for complex intercellular communication.</title>
        <authorList>
            <person name="Heidel A.J."/>
            <person name="Lawal H.M."/>
            <person name="Felder M."/>
            <person name="Schilde C."/>
            <person name="Helps N.R."/>
            <person name="Tunggal B."/>
            <person name="Rivero F."/>
            <person name="John U."/>
            <person name="Schleicher M."/>
            <person name="Eichinger L."/>
            <person name="Platzer M."/>
            <person name="Noegel A.A."/>
            <person name="Schaap P."/>
            <person name="Gloeckner G."/>
        </authorList>
    </citation>
    <scope>NUCLEOTIDE SEQUENCE [LARGE SCALE GENOMIC DNA]</scope>
    <source>
        <strain evidence="9">ATCC 26659 / Pp 5 / PN500</strain>
    </source>
</reference>
<comment type="caution">
    <text evidence="8">The sequence shown here is derived from an EMBL/GenBank/DDBJ whole genome shotgun (WGS) entry which is preliminary data.</text>
</comment>
<evidence type="ECO:0000256" key="5">
    <source>
        <dbReference type="ARBA" id="ARBA00023055"/>
    </source>
</evidence>
<dbReference type="Proteomes" id="UP000001396">
    <property type="component" value="Unassembled WGS sequence"/>
</dbReference>
<comment type="similarity">
    <text evidence="2">Belongs to the NPC2 family.</text>
</comment>
<feature type="signal peptide" evidence="6">
    <location>
        <begin position="1"/>
        <end position="19"/>
    </location>
</feature>
<comment type="subunit">
    <text evidence="3">Monomer.</text>
</comment>
<accession>D3B326</accession>
<dbReference type="GO" id="GO:0015918">
    <property type="term" value="P:sterol transport"/>
    <property type="evidence" value="ECO:0007669"/>
    <property type="project" value="InterPro"/>
</dbReference>